<evidence type="ECO:0008006" key="4">
    <source>
        <dbReference type="Google" id="ProtNLM"/>
    </source>
</evidence>
<reference evidence="3" key="1">
    <citation type="submission" date="2018-05" db="EMBL/GenBank/DDBJ databases">
        <authorList>
            <person name="Li Y."/>
        </authorList>
    </citation>
    <scope>NUCLEOTIDE SEQUENCE [LARGE SCALE GENOMIC DNA]</scope>
    <source>
        <strain evidence="3">3d-2-2</strain>
    </source>
</reference>
<dbReference type="AlphaFoldDB" id="A0A2V1JYI7"/>
<evidence type="ECO:0000313" key="2">
    <source>
        <dbReference type="EMBL" id="PWF22172.1"/>
    </source>
</evidence>
<keyword evidence="1" id="KW-0812">Transmembrane</keyword>
<feature type="transmembrane region" description="Helical" evidence="1">
    <location>
        <begin position="104"/>
        <end position="126"/>
    </location>
</feature>
<keyword evidence="1" id="KW-1133">Transmembrane helix</keyword>
<organism evidence="2 3">
    <name type="scientific">Corticimicrobacter populi</name>
    <dbReference type="NCBI Taxonomy" id="2175229"/>
    <lineage>
        <taxon>Bacteria</taxon>
        <taxon>Pseudomonadati</taxon>
        <taxon>Pseudomonadota</taxon>
        <taxon>Betaproteobacteria</taxon>
        <taxon>Burkholderiales</taxon>
        <taxon>Alcaligenaceae</taxon>
        <taxon>Corticimicrobacter</taxon>
    </lineage>
</organism>
<feature type="transmembrane region" description="Helical" evidence="1">
    <location>
        <begin position="212"/>
        <end position="243"/>
    </location>
</feature>
<comment type="caution">
    <text evidence="2">The sequence shown here is derived from an EMBL/GenBank/DDBJ whole genome shotgun (WGS) entry which is preliminary data.</text>
</comment>
<keyword evidence="3" id="KW-1185">Reference proteome</keyword>
<feature type="transmembrane region" description="Helical" evidence="1">
    <location>
        <begin position="255"/>
        <end position="279"/>
    </location>
</feature>
<accession>A0A2V1JYI7</accession>
<protein>
    <recommendedName>
        <fullName evidence="4">Oligosaccharide repeat unit polymerase</fullName>
    </recommendedName>
</protein>
<keyword evidence="1" id="KW-0472">Membrane</keyword>
<feature type="transmembrane region" description="Helical" evidence="1">
    <location>
        <begin position="76"/>
        <end position="92"/>
    </location>
</feature>
<evidence type="ECO:0000313" key="3">
    <source>
        <dbReference type="Proteomes" id="UP000245212"/>
    </source>
</evidence>
<feature type="transmembrane region" description="Helical" evidence="1">
    <location>
        <begin position="138"/>
        <end position="156"/>
    </location>
</feature>
<dbReference type="EMBL" id="QETA01000005">
    <property type="protein sequence ID" value="PWF22172.1"/>
    <property type="molecule type" value="Genomic_DNA"/>
</dbReference>
<feature type="transmembrane region" description="Helical" evidence="1">
    <location>
        <begin position="51"/>
        <end position="69"/>
    </location>
</feature>
<dbReference type="Proteomes" id="UP000245212">
    <property type="component" value="Unassembled WGS sequence"/>
</dbReference>
<gene>
    <name evidence="2" type="ORF">DD235_12380</name>
</gene>
<proteinExistence type="predicted"/>
<sequence length="433" mass="48322">MENSVPSLRFLLGRICWVFILAVCIAMAYKLQIAETNAYMGYVSFPIDFEYLFSVAVALVFSGLLMPLVIYRPSDFFGLIYVIFVLLPYMVLYPIRGHVALEDFFLYFFVLSLPVMIVRLVSALTPRVGMLKFIDSRTVVGLLFLLCIFGLIYALANPPGSAGFDLASAYDRRLEGREIFTVGSVAAYLNSAIVNGFAPFLAFVAGWRKRSWLLMFAMACGIGYFYLLGLKAPLLFIVLAYIIGYAARFEKIYMAGKIVCFLLVFMFLAFFVEYVFFGFSQIGDYFIRRAFGVSSYIVSAYFEFMNVDIFYSWSMLDGVESVEPITFLVGEWFLGAPGLNANTNTFVHQLAAGGVVMYGGTIILVALVFSLLDAVYLSSRNPAVLYVGLSYAILLTEQAASTALVSSGIGFLILLLMFSRVEDKNMKIRLIGQ</sequence>
<feature type="transmembrane region" description="Helical" evidence="1">
    <location>
        <begin position="355"/>
        <end position="379"/>
    </location>
</feature>
<feature type="transmembrane region" description="Helical" evidence="1">
    <location>
        <begin position="399"/>
        <end position="419"/>
    </location>
</feature>
<feature type="transmembrane region" description="Helical" evidence="1">
    <location>
        <begin position="185"/>
        <end position="205"/>
    </location>
</feature>
<feature type="transmembrane region" description="Helical" evidence="1">
    <location>
        <begin position="12"/>
        <end position="31"/>
    </location>
</feature>
<name>A0A2V1JYI7_9BURK</name>
<evidence type="ECO:0000256" key="1">
    <source>
        <dbReference type="SAM" id="Phobius"/>
    </source>
</evidence>